<name>G8ZQA4_TORDE</name>
<dbReference type="HOGENOM" id="CLU_872050_0_0_1"/>
<reference evidence="1 2" key="1">
    <citation type="journal article" date="2011" name="Proc. Natl. Acad. Sci. U.S.A.">
        <title>Evolutionary erosion of yeast sex chromosomes by mating-type switching accidents.</title>
        <authorList>
            <person name="Gordon J.L."/>
            <person name="Armisen D."/>
            <person name="Proux-Wera E."/>
            <person name="Oheigeartaigh S.S."/>
            <person name="Byrne K.P."/>
            <person name="Wolfe K.H."/>
        </authorList>
    </citation>
    <scope>NUCLEOTIDE SEQUENCE [LARGE SCALE GENOMIC DNA]</scope>
    <source>
        <strain evidence="2">ATCC 10662 / CBS 1146 / NBRC 0425 / NCYC 2629 / NRRL Y-866</strain>
    </source>
</reference>
<dbReference type="EMBL" id="HE616743">
    <property type="protein sequence ID" value="CCE90798.1"/>
    <property type="molecule type" value="Genomic_DNA"/>
</dbReference>
<gene>
    <name evidence="1" type="primary">TDEL0B06690</name>
    <name evidence="1" type="ORF">TDEL_0B06690</name>
</gene>
<dbReference type="InterPro" id="IPR036280">
    <property type="entry name" value="Multihaem_cyt_sf"/>
</dbReference>
<dbReference type="InParanoid" id="G8ZQA4"/>
<dbReference type="AlphaFoldDB" id="G8ZQA4"/>
<dbReference type="SUPFAM" id="SSF48695">
    <property type="entry name" value="Multiheme cytochromes"/>
    <property type="match status" value="1"/>
</dbReference>
<dbReference type="KEGG" id="tdl:TDEL_0B06690"/>
<evidence type="ECO:0000313" key="2">
    <source>
        <dbReference type="Proteomes" id="UP000005627"/>
    </source>
</evidence>
<accession>G8ZQA4</accession>
<dbReference type="RefSeq" id="XP_003680009.1">
    <property type="nucleotide sequence ID" value="XM_003679961.1"/>
</dbReference>
<proteinExistence type="predicted"/>
<organism evidence="1 2">
    <name type="scientific">Torulaspora delbrueckii</name>
    <name type="common">Yeast</name>
    <name type="synonym">Candida colliculosa</name>
    <dbReference type="NCBI Taxonomy" id="4950"/>
    <lineage>
        <taxon>Eukaryota</taxon>
        <taxon>Fungi</taxon>
        <taxon>Dikarya</taxon>
        <taxon>Ascomycota</taxon>
        <taxon>Saccharomycotina</taxon>
        <taxon>Saccharomycetes</taxon>
        <taxon>Saccharomycetales</taxon>
        <taxon>Saccharomycetaceae</taxon>
        <taxon>Torulaspora</taxon>
    </lineage>
</organism>
<keyword evidence="2" id="KW-1185">Reference proteome</keyword>
<dbReference type="GeneID" id="11505114"/>
<protein>
    <recommendedName>
        <fullName evidence="3">GATA-type domain-containing protein</fullName>
    </recommendedName>
</protein>
<dbReference type="eggNOG" id="KOG1352">
    <property type="taxonomic scope" value="Eukaryota"/>
</dbReference>
<evidence type="ECO:0000313" key="1">
    <source>
        <dbReference type="EMBL" id="CCE90798.1"/>
    </source>
</evidence>
<dbReference type="Proteomes" id="UP000005627">
    <property type="component" value="Chromosome 2"/>
</dbReference>
<sequence>MKTKGDLANSKTVPLVSQAPFVTKIRPSEEYFDVICLSCHTQETSQWYKVSWDLTSEHRLCASCYGQYCRSGSNCNKCHRVYSEAIVRQKGRQELLASGTYESGETVQGYPCDYCDGNIIEQEKKRVTTQSIAAPGVCYICKTQRLDTCWREVPWKTGFQWCGTCRSRYGGTATVCGNEDCLKIPVQGELKLMKLIDLDEGLYECLACGAIAKKDIAKKCRTAKKLEKRQGKCFACGPTYSRRWAALPWDKKFPALVCHTCYLLYRAYSGRCLNMNCRKIFKKCEIAKMQKVRKIPGPDGNLCYPCISCKSMTTVIESV</sequence>
<evidence type="ECO:0008006" key="3">
    <source>
        <dbReference type="Google" id="ProtNLM"/>
    </source>
</evidence>